<accession>F5L3B1</accession>
<reference evidence="3" key="3">
    <citation type="submission" date="2021-08" db="EMBL/GenBank/DDBJ databases">
        <authorList>
            <person name="de Jong S."/>
            <person name="van den Broek M."/>
            <person name="Merkel A."/>
            <person name="de la Torre Cortes P."/>
            <person name="Kalamorz F."/>
            <person name="Cook G."/>
            <person name="van Loosdrecht M."/>
            <person name="McMillan D."/>
        </authorList>
    </citation>
    <scope>NUCLEOTIDE SEQUENCE</scope>
    <source>
        <strain evidence="3">TA2.A1</strain>
    </source>
</reference>
<evidence type="ECO:0000313" key="3">
    <source>
        <dbReference type="EMBL" id="QZT33239.1"/>
    </source>
</evidence>
<organism evidence="2 4">
    <name type="scientific">Caldalkalibacillus thermarum (strain TA2.A1)</name>
    <dbReference type="NCBI Taxonomy" id="986075"/>
    <lineage>
        <taxon>Bacteria</taxon>
        <taxon>Bacillati</taxon>
        <taxon>Bacillota</taxon>
        <taxon>Bacilli</taxon>
        <taxon>Bacillales</taxon>
        <taxon>Bacillaceae</taxon>
        <taxon>Caldalkalibacillus</taxon>
    </lineage>
</organism>
<name>F5L3B1_CALTT</name>
<dbReference type="Gene3D" id="3.40.190.10">
    <property type="entry name" value="Periplasmic binding protein-like II"/>
    <property type="match status" value="1"/>
</dbReference>
<keyword evidence="5" id="KW-1185">Reference proteome</keyword>
<dbReference type="InterPro" id="IPR039424">
    <property type="entry name" value="SBP_5"/>
</dbReference>
<dbReference type="AlphaFoldDB" id="F5L3B1"/>
<evidence type="ECO:0000313" key="5">
    <source>
        <dbReference type="Proteomes" id="UP000825179"/>
    </source>
</evidence>
<evidence type="ECO:0000313" key="4">
    <source>
        <dbReference type="Proteomes" id="UP000010716"/>
    </source>
</evidence>
<dbReference type="GO" id="GO:1904680">
    <property type="term" value="F:peptide transmembrane transporter activity"/>
    <property type="evidence" value="ECO:0007669"/>
    <property type="project" value="TreeGrafter"/>
</dbReference>
<dbReference type="Proteomes" id="UP000825179">
    <property type="component" value="Chromosome"/>
</dbReference>
<dbReference type="EMBL" id="CP082237">
    <property type="protein sequence ID" value="QZT33239.1"/>
    <property type="molecule type" value="Genomic_DNA"/>
</dbReference>
<dbReference type="Gene3D" id="3.10.105.10">
    <property type="entry name" value="Dipeptide-binding Protein, Domain 3"/>
    <property type="match status" value="1"/>
</dbReference>
<evidence type="ECO:0000313" key="2">
    <source>
        <dbReference type="EMBL" id="EGL84173.1"/>
    </source>
</evidence>
<dbReference type="SUPFAM" id="SSF53850">
    <property type="entry name" value="Periplasmic binding protein-like II"/>
    <property type="match status" value="1"/>
</dbReference>
<gene>
    <name evidence="2" type="ORF">CathTA2_0272</name>
    <name evidence="3" type="ORF">HUR95_13200</name>
</gene>
<evidence type="ECO:0000259" key="1">
    <source>
        <dbReference type="Pfam" id="PF00496"/>
    </source>
</evidence>
<reference evidence="3 5" key="2">
    <citation type="journal article" date="2020" name="Extremophiles">
        <title>Genomic analysis of Caldalkalibacillus thermarum TA2.A1 reveals aerobic alkaliphilic metabolism and evolutionary hallmarks linking alkaliphilic bacteria and plant life.</title>
        <authorList>
            <person name="de Jong S.I."/>
            <person name="van den Broek M.A."/>
            <person name="Merkel A.Y."/>
            <person name="de la Torre Cortes P."/>
            <person name="Kalamorz F."/>
            <person name="Cook G.M."/>
            <person name="van Loosdrecht M.C.M."/>
            <person name="McMillan D.G.G."/>
        </authorList>
    </citation>
    <scope>NUCLEOTIDE SEQUENCE [LARGE SCALE GENOMIC DNA]</scope>
    <source>
        <strain evidence="3 5">TA2.A1</strain>
    </source>
</reference>
<sequence>MIFHDGTPLTAEEVKASLERGLEVNPSLITTLKIDSLEADGQELMIKTTEPYPALPSELVNPNTSIVKVDTTDLDRAPVGTGPFKVESFAPDVEIALVRFDEYWAGPSPLEKAKFVINSDANVRALALQSHEADIVYHLPVESLEVIEQQEELTVQSVSSLRAHFLIFNHEQPHMQNEKVRQAIDLLIDRDTISHEVMHCFSYWC</sequence>
<dbReference type="InterPro" id="IPR000914">
    <property type="entry name" value="SBP_5_dom"/>
</dbReference>
<dbReference type="Proteomes" id="UP000010716">
    <property type="component" value="Unassembled WGS sequence"/>
</dbReference>
<dbReference type="GO" id="GO:0015833">
    <property type="term" value="P:peptide transport"/>
    <property type="evidence" value="ECO:0007669"/>
    <property type="project" value="TreeGrafter"/>
</dbReference>
<proteinExistence type="predicted"/>
<dbReference type="PANTHER" id="PTHR30290">
    <property type="entry name" value="PERIPLASMIC BINDING COMPONENT OF ABC TRANSPORTER"/>
    <property type="match status" value="1"/>
</dbReference>
<dbReference type="OrthoDB" id="9796817at2"/>
<dbReference type="eggNOG" id="COG0747">
    <property type="taxonomic scope" value="Bacteria"/>
</dbReference>
<dbReference type="EMBL" id="AFCE01000036">
    <property type="protein sequence ID" value="EGL84173.1"/>
    <property type="molecule type" value="Genomic_DNA"/>
</dbReference>
<feature type="domain" description="Solute-binding protein family 5" evidence="1">
    <location>
        <begin position="3"/>
        <end position="198"/>
    </location>
</feature>
<reference evidence="2 4" key="1">
    <citation type="journal article" date="2011" name="J. Bacteriol.">
        <title>Draft genome sequence of the thermoalkaliphilic Caldalkalibacillus thermarum strain TA2.A1.</title>
        <authorList>
            <person name="Kalamorz F."/>
            <person name="Keis S."/>
            <person name="McMillan D.G."/>
            <person name="Olsson K."/>
            <person name="Stanton J.A."/>
            <person name="Stockwell P."/>
            <person name="Black M.A."/>
            <person name="Klingeman D.M."/>
            <person name="Land M.L."/>
            <person name="Han C.S."/>
            <person name="Martin S.L."/>
            <person name="Becher S.A."/>
            <person name="Peddie C.J."/>
            <person name="Morgan H.W."/>
            <person name="Matthies D."/>
            <person name="Preiss L."/>
            <person name="Meier T."/>
            <person name="Brown S.D."/>
            <person name="Cook G.M."/>
        </authorList>
    </citation>
    <scope>NUCLEOTIDE SEQUENCE [LARGE SCALE GENOMIC DNA]</scope>
    <source>
        <strain evidence="2 4">TA2.A1</strain>
    </source>
</reference>
<protein>
    <submittedName>
        <fullName evidence="2">ABC-type transporter, periplasmic subunit</fullName>
    </submittedName>
</protein>
<dbReference type="RefSeq" id="WP_007502338.1">
    <property type="nucleotide sequence ID" value="NZ_AFCE01000036.1"/>
</dbReference>
<dbReference type="KEGG" id="cthu:HUR95_13200"/>
<dbReference type="Pfam" id="PF00496">
    <property type="entry name" value="SBP_bac_5"/>
    <property type="match status" value="1"/>
</dbReference>